<keyword evidence="5" id="KW-0813">Transport</keyword>
<keyword evidence="22" id="KW-0862">Zinc</keyword>
<dbReference type="CDD" id="cd00657">
    <property type="entry name" value="Ferritin_like"/>
    <property type="match status" value="1"/>
</dbReference>
<dbReference type="GO" id="GO:0008270">
    <property type="term" value="F:zinc ion binding"/>
    <property type="evidence" value="ECO:0007669"/>
    <property type="project" value="InterPro"/>
</dbReference>
<evidence type="ECO:0000256" key="22">
    <source>
        <dbReference type="RuleBase" id="RU361277"/>
    </source>
</evidence>
<dbReference type="PROSITE" id="PS51349">
    <property type="entry name" value="FMN_HYDROXY_ACID_DH_2"/>
    <property type="match status" value="1"/>
</dbReference>
<organism evidence="27 28">
    <name type="scientific">Rhizoctonia solani</name>
    <dbReference type="NCBI Taxonomy" id="456999"/>
    <lineage>
        <taxon>Eukaryota</taxon>
        <taxon>Fungi</taxon>
        <taxon>Dikarya</taxon>
        <taxon>Basidiomycota</taxon>
        <taxon>Agaricomycotina</taxon>
        <taxon>Agaricomycetes</taxon>
        <taxon>Cantharellales</taxon>
        <taxon>Ceratobasidiaceae</taxon>
        <taxon>Rhizoctonia</taxon>
    </lineage>
</organism>
<evidence type="ECO:0000256" key="11">
    <source>
        <dbReference type="ARBA" id="ARBA00023002"/>
    </source>
</evidence>
<evidence type="ECO:0000256" key="1">
    <source>
        <dbReference type="ARBA" id="ARBA00001917"/>
    </source>
</evidence>
<dbReference type="Pfam" id="PF01070">
    <property type="entry name" value="FMN_dh"/>
    <property type="match status" value="1"/>
</dbReference>
<feature type="region of interest" description="Disordered" evidence="23">
    <location>
        <begin position="1337"/>
        <end position="1408"/>
    </location>
</feature>
<dbReference type="InterPro" id="IPR036291">
    <property type="entry name" value="NAD(P)-bd_dom_sf"/>
</dbReference>
<comment type="subcellular location">
    <subcellularLocation>
        <location evidence="3">Mitochondrion intermembrane space</location>
    </subcellularLocation>
</comment>
<dbReference type="PROSITE" id="PS00059">
    <property type="entry name" value="ADH_ZINC"/>
    <property type="match status" value="1"/>
</dbReference>
<dbReference type="InterPro" id="IPR037396">
    <property type="entry name" value="FMN_HAD"/>
</dbReference>
<keyword evidence="7" id="KW-0285">Flavoprotein</keyword>
<dbReference type="Pfam" id="PF00107">
    <property type="entry name" value="ADH_zinc_N"/>
    <property type="match status" value="1"/>
</dbReference>
<keyword evidence="11" id="KW-0560">Oxidoreductase</keyword>
<dbReference type="PANTHER" id="PTHR10578">
    <property type="entry name" value="S -2-HYDROXY-ACID OXIDASE-RELATED"/>
    <property type="match status" value="1"/>
</dbReference>
<keyword evidence="10" id="KW-0809">Transit peptide</keyword>
<dbReference type="CDD" id="cd02922">
    <property type="entry name" value="FCB2_FMN"/>
    <property type="match status" value="1"/>
</dbReference>
<keyword evidence="12" id="KW-0408">Iron</keyword>
<feature type="compositionally biased region" description="Polar residues" evidence="23">
    <location>
        <begin position="441"/>
        <end position="450"/>
    </location>
</feature>
<evidence type="ECO:0000256" key="8">
    <source>
        <dbReference type="ARBA" id="ARBA00022643"/>
    </source>
</evidence>
<evidence type="ECO:0000256" key="17">
    <source>
        <dbReference type="ARBA" id="ARBA00066458"/>
    </source>
</evidence>
<comment type="similarity">
    <text evidence="15">In the C-terminal section; belongs to the FMN-dependent alpha-hydroxy acid dehydrogenase family.</text>
</comment>
<dbReference type="PRINTS" id="PR00363">
    <property type="entry name" value="CYTOCHROMEB5"/>
</dbReference>
<keyword evidence="9 22" id="KW-0479">Metal-binding</keyword>
<evidence type="ECO:0000256" key="13">
    <source>
        <dbReference type="ARBA" id="ARBA00023128"/>
    </source>
</evidence>
<dbReference type="GO" id="GO:0016616">
    <property type="term" value="F:oxidoreductase activity, acting on the CH-OH group of donors, NAD or NADP as acceptor"/>
    <property type="evidence" value="ECO:0007669"/>
    <property type="project" value="InterPro"/>
</dbReference>
<sequence length="1408" mass="149677">MSNSYQPNTSFILKAVEDVVYEDRPVPECKFTPRRPVHYLTHGRIGDFVVNAPMVLGHESSGIVYKIGSKVKDLKPGDQVALEPGQSCATCEYCKSGRYHLCADMVFAATPPYDGTLARYYKLRSDIAYKLPPNMSLEDGAMIEPTAVAVHSVSTLAKFQPEQSIAVFGAGPVGILCMAVAKALGARRIVAIDIAPHRLEFAKNYAATDAFLPPKMEEGESKPAYSARAAALLKKEFGLSDRGDNSVDVVIDASGAEVCVQMGFHIIRVGGTYVQVGMGPDAQVPFGVMMVKELTVRGSFRYGPGDYQLAIALVSQGKVDLKPLVTHRFEFTDAVAAFNTTKTGKGPDGKGVIKAIINGPKSLFEEFHTSIMLSRSVLRTGTRLASHRTIHSSTRSVRSSNFYATAATAALLASAAFAFAQPLQLDADPSRGQKKSGSARAKTQTPQTENLISYDEVQKHNTRESCWVVIRGQVYDITDFIPKHPGGIKPIVANAGTDATEIYESIHAKGLIEKMLKPSQHIGALDPSTAPAPNPEIEVEEERIANARAKLPPLSHVLNLNEFEELAETVLSKTAWSYYRSAADDEYAHMNNALAFRRYWFRPRVLRGTKTVDTSCEILGVQSALPIFVSPAAMAGLGDPAGEVNITKGAGKTGIIQGISSNASCTIDEIAAARTDPEKQPLFFQLYVASDRAKSVQTIKRVEELGYRAIFFTVDAPVLGNRELDQRNRSGLLDAGDDDEEGQKGGVASTIDGYFDTDIDWSTLKWLKTVTKLPIILKGVQTVEDVELAAEHGVQAVLLSNHGGRQLDYAPAGIDVLYELRQKRPDLFDKVEVYVDGGVRRGTDVLKALCLGAKGVGLGRTFLFANGTYGEKGVVKAVRILRNEIETGMRLLGATSLDQLRPEMVERAPIKSVSYEGLVAFVNHENAFACQRAASRNQGSTCSNPELCRSRGLQISSESDVAIARLGLDRVHVTHFPTPLYPLLIFFFGLCPFFLVSALVAFPFFTMRYSTLFASVSYPLLALAAPMKYPRAASANDITVLKFANVLEQLETEFYKQALAKFKESDFTAAGFVSASVPVEQFNSIATDEATHTSTLASVLRSLGQEPVSGCNFDFNAALADVKTMAAVARLVENVGVSAYLGGAALIDDRQILVAAGTILTDEARHQTVLNMLNGGVAIPAAFDVALAPSQVLAIAGGFISGCDLGIPANPVLKVTNTGAVAPGTTLTFDSPALAGLDRATLSCQMMTGGVASAAVFPIDQCVVPQGLEGPVYIYITNSTQPLLNSQQNQNVASIVAGPTGAFIDTRQESASSLFKSGGQLNSGSTTSTITPEQASQIAGGGQAGGPAAPAPTPTPAAGAPPSSGGSTTSSAASSPTPAAGAAPTPSAEQSNSAGGPAIVIGFTTRGA</sequence>
<dbReference type="GO" id="GO:0004460">
    <property type="term" value="F:L-lactate dehydrogenase (cytochrome) activity"/>
    <property type="evidence" value="ECO:0007669"/>
    <property type="project" value="UniProtKB-EC"/>
</dbReference>
<dbReference type="Proteomes" id="UP000602905">
    <property type="component" value="Unassembled WGS sequence"/>
</dbReference>
<dbReference type="SUPFAM" id="SSF47240">
    <property type="entry name" value="Ferritin-like"/>
    <property type="match status" value="1"/>
</dbReference>
<evidence type="ECO:0000256" key="21">
    <source>
        <dbReference type="ARBA" id="ARBA00078938"/>
    </source>
</evidence>
<comment type="cofactor">
    <cofactor evidence="22">
        <name>Zn(2+)</name>
        <dbReference type="ChEBI" id="CHEBI:29105"/>
    </cofactor>
</comment>
<dbReference type="FunFam" id="3.20.20.70:FF:000062">
    <property type="entry name" value="Cytochrome b2, mitochondrial, putative"/>
    <property type="match status" value="1"/>
</dbReference>
<dbReference type="PANTHER" id="PTHR10578:SF101">
    <property type="entry name" value="L-LACTATE DEHYDROGENASE (CYTOCHROME B2)"/>
    <property type="match status" value="1"/>
</dbReference>
<evidence type="ECO:0000256" key="23">
    <source>
        <dbReference type="SAM" id="MobiDB-lite"/>
    </source>
</evidence>
<dbReference type="SUPFAM" id="SSF55856">
    <property type="entry name" value="Cytochrome b5-like heme/steroid binding domain"/>
    <property type="match status" value="1"/>
</dbReference>
<dbReference type="Pfam" id="PF00173">
    <property type="entry name" value="Cyt-b5"/>
    <property type="match status" value="1"/>
</dbReference>
<dbReference type="Gene3D" id="3.20.20.70">
    <property type="entry name" value="Aldolase class I"/>
    <property type="match status" value="1"/>
</dbReference>
<dbReference type="SUPFAM" id="SSF51735">
    <property type="entry name" value="NAD(P)-binding Rossmann-fold domains"/>
    <property type="match status" value="1"/>
</dbReference>
<evidence type="ECO:0000256" key="12">
    <source>
        <dbReference type="ARBA" id="ARBA00023004"/>
    </source>
</evidence>
<gene>
    <name evidence="27" type="ORF">RHS03_02914</name>
</gene>
<comment type="similarity">
    <text evidence="22">Belongs to the zinc-containing alcohol dehydrogenase family.</text>
</comment>
<comment type="caution">
    <text evidence="27">The sequence shown here is derived from an EMBL/GenBank/DDBJ whole genome shotgun (WGS) entry which is preliminary data.</text>
</comment>
<feature type="domain" description="FMN hydroxy acid dehydrogenase" evidence="26">
    <location>
        <begin position="552"/>
        <end position="910"/>
    </location>
</feature>
<keyword evidence="24" id="KW-1133">Transmembrane helix</keyword>
<comment type="subunit">
    <text evidence="4">Homotetramer.</text>
</comment>
<dbReference type="SMART" id="SM00829">
    <property type="entry name" value="PKS_ER"/>
    <property type="match status" value="1"/>
</dbReference>
<dbReference type="InterPro" id="IPR011032">
    <property type="entry name" value="GroES-like_sf"/>
</dbReference>
<keyword evidence="24" id="KW-0472">Membrane</keyword>
<comment type="cofactor">
    <cofactor evidence="1">
        <name>FMN</name>
        <dbReference type="ChEBI" id="CHEBI:58210"/>
    </cofactor>
</comment>
<evidence type="ECO:0000256" key="16">
    <source>
        <dbReference type="ARBA" id="ARBA00061589"/>
    </source>
</evidence>
<evidence type="ECO:0000256" key="6">
    <source>
        <dbReference type="ARBA" id="ARBA00022617"/>
    </source>
</evidence>
<comment type="catalytic activity">
    <reaction evidence="14">
        <text>(S)-lactate + 2 Fe(III)-[cytochrome c] = 2 Fe(II)-[cytochrome c] + pyruvate + 2 H(+)</text>
        <dbReference type="Rhea" id="RHEA:19909"/>
        <dbReference type="Rhea" id="RHEA-COMP:10350"/>
        <dbReference type="Rhea" id="RHEA-COMP:14399"/>
        <dbReference type="ChEBI" id="CHEBI:15361"/>
        <dbReference type="ChEBI" id="CHEBI:15378"/>
        <dbReference type="ChEBI" id="CHEBI:16651"/>
        <dbReference type="ChEBI" id="CHEBI:29033"/>
        <dbReference type="ChEBI" id="CHEBI:29034"/>
        <dbReference type="EC" id="1.1.2.3"/>
    </reaction>
    <physiologicalReaction direction="left-to-right" evidence="14">
        <dbReference type="Rhea" id="RHEA:19910"/>
    </physiologicalReaction>
</comment>
<dbReference type="EC" id="1.1.2.3" evidence="17"/>
<dbReference type="SUPFAM" id="SSF50129">
    <property type="entry name" value="GroES-like"/>
    <property type="match status" value="1"/>
</dbReference>
<dbReference type="GO" id="GO:0020037">
    <property type="term" value="F:heme binding"/>
    <property type="evidence" value="ECO:0007669"/>
    <property type="project" value="InterPro"/>
</dbReference>
<feature type="domain" description="Cytochrome b5 heme-binding" evidence="25">
    <location>
        <begin position="449"/>
        <end position="526"/>
    </location>
</feature>
<evidence type="ECO:0000259" key="25">
    <source>
        <dbReference type="PROSITE" id="PS50255"/>
    </source>
</evidence>
<dbReference type="InterPro" id="IPR008259">
    <property type="entry name" value="FMN_hydac_DH_AS"/>
</dbReference>
<feature type="transmembrane region" description="Helical" evidence="24">
    <location>
        <begin position="1009"/>
        <end position="1027"/>
    </location>
</feature>
<dbReference type="CDD" id="cd05285">
    <property type="entry name" value="sorbitol_DH"/>
    <property type="match status" value="1"/>
</dbReference>
<dbReference type="SMART" id="SM01117">
    <property type="entry name" value="Cyt-b5"/>
    <property type="match status" value="1"/>
</dbReference>
<feature type="region of interest" description="Disordered" evidence="23">
    <location>
        <begin position="428"/>
        <end position="450"/>
    </location>
</feature>
<evidence type="ECO:0000256" key="18">
    <source>
        <dbReference type="ARBA" id="ARBA00068515"/>
    </source>
</evidence>
<name>A0A8H7LWN3_9AGAM</name>
<dbReference type="InterPro" id="IPR037458">
    <property type="entry name" value="L-MDH/L-LDH_FMN-bd"/>
</dbReference>
<dbReference type="InterPro" id="IPR013149">
    <property type="entry name" value="ADH-like_C"/>
</dbReference>
<dbReference type="InterPro" id="IPR000262">
    <property type="entry name" value="FMN-dep_DH"/>
</dbReference>
<dbReference type="InterPro" id="IPR045306">
    <property type="entry name" value="SDH-like"/>
</dbReference>
<feature type="non-terminal residue" evidence="27">
    <location>
        <position position="1408"/>
    </location>
</feature>
<evidence type="ECO:0000256" key="5">
    <source>
        <dbReference type="ARBA" id="ARBA00022448"/>
    </source>
</evidence>
<evidence type="ECO:0000256" key="19">
    <source>
        <dbReference type="ARBA" id="ARBA00075949"/>
    </source>
</evidence>
<dbReference type="InterPro" id="IPR001199">
    <property type="entry name" value="Cyt_B5-like_heme/steroid-bd"/>
</dbReference>
<reference evidence="27" key="1">
    <citation type="submission" date="2020-09" db="EMBL/GenBank/DDBJ databases">
        <title>Comparative genome analyses of four rice-infecting Rhizoctonia solani isolates reveal extensive enrichment of homogalacturonan modification genes.</title>
        <authorList>
            <person name="Lee D.-Y."/>
            <person name="Jeon J."/>
            <person name="Kim K.-T."/>
            <person name="Cheong K."/>
            <person name="Song H."/>
            <person name="Choi G."/>
            <person name="Ko J."/>
            <person name="Opiyo S.O."/>
            <person name="Zuo S."/>
            <person name="Madhav S."/>
            <person name="Lee Y.-H."/>
            <person name="Wang G.-L."/>
        </authorList>
    </citation>
    <scope>NUCLEOTIDE SEQUENCE</scope>
    <source>
        <strain evidence="27">AG1-IA WGL</strain>
    </source>
</reference>
<dbReference type="InterPro" id="IPR013154">
    <property type="entry name" value="ADH-like_N"/>
</dbReference>
<dbReference type="InterPro" id="IPR013785">
    <property type="entry name" value="Aldolase_TIM"/>
</dbReference>
<accession>A0A8H7LWN3</accession>
<evidence type="ECO:0000256" key="9">
    <source>
        <dbReference type="ARBA" id="ARBA00022723"/>
    </source>
</evidence>
<dbReference type="InterPro" id="IPR009078">
    <property type="entry name" value="Ferritin-like_SF"/>
</dbReference>
<dbReference type="PROSITE" id="PS00191">
    <property type="entry name" value="CYTOCHROME_B5_1"/>
    <property type="match status" value="1"/>
</dbReference>
<evidence type="ECO:0000256" key="4">
    <source>
        <dbReference type="ARBA" id="ARBA00011881"/>
    </source>
</evidence>
<dbReference type="Gene3D" id="3.40.50.720">
    <property type="entry name" value="NAD(P)-binding Rossmann-like Domain"/>
    <property type="match status" value="1"/>
</dbReference>
<dbReference type="InterPro" id="IPR020843">
    <property type="entry name" value="ER"/>
</dbReference>
<evidence type="ECO:0000256" key="7">
    <source>
        <dbReference type="ARBA" id="ARBA00022630"/>
    </source>
</evidence>
<dbReference type="FunFam" id="3.10.120.10:FF:000009">
    <property type="entry name" value="Cytochrome b2, mitochondrial, putative"/>
    <property type="match status" value="1"/>
</dbReference>
<comment type="cofactor">
    <cofactor evidence="2">
        <name>heme b</name>
        <dbReference type="ChEBI" id="CHEBI:60344"/>
    </cofactor>
</comment>
<dbReference type="Gene3D" id="3.90.180.10">
    <property type="entry name" value="Medium-chain alcohol dehydrogenases, catalytic domain"/>
    <property type="match status" value="1"/>
</dbReference>
<keyword evidence="6" id="KW-0349">Heme</keyword>
<keyword evidence="24" id="KW-0812">Transmembrane</keyword>
<dbReference type="PROSITE" id="PS00557">
    <property type="entry name" value="FMN_HYDROXY_ACID_DH_1"/>
    <property type="match status" value="1"/>
</dbReference>
<dbReference type="InterPro" id="IPR018506">
    <property type="entry name" value="Cyt_B5_heme-BS"/>
</dbReference>
<dbReference type="InterPro" id="IPR002328">
    <property type="entry name" value="ADH_Zn_CS"/>
</dbReference>
<dbReference type="EMBL" id="JACYCD010000048">
    <property type="protein sequence ID" value="KAF8709463.1"/>
    <property type="molecule type" value="Genomic_DNA"/>
</dbReference>
<keyword evidence="8" id="KW-0288">FMN</keyword>
<dbReference type="GO" id="GO:0006089">
    <property type="term" value="P:lactate metabolic process"/>
    <property type="evidence" value="ECO:0007669"/>
    <property type="project" value="TreeGrafter"/>
</dbReference>
<dbReference type="InterPro" id="IPR036400">
    <property type="entry name" value="Cyt_B5-like_heme/steroid_sf"/>
</dbReference>
<dbReference type="SUPFAM" id="SSF51395">
    <property type="entry name" value="FMN-linked oxidoreductases"/>
    <property type="match status" value="1"/>
</dbReference>
<evidence type="ECO:0000256" key="2">
    <source>
        <dbReference type="ARBA" id="ARBA00001970"/>
    </source>
</evidence>
<dbReference type="OrthoDB" id="1925334at2759"/>
<comment type="similarity">
    <text evidence="16">In the N-terminal section; belongs to the cytochrome b5 family.</text>
</comment>
<keyword evidence="13" id="KW-0496">Mitochondrion</keyword>
<evidence type="ECO:0000256" key="14">
    <source>
        <dbReference type="ARBA" id="ARBA00052399"/>
    </source>
</evidence>
<feature type="transmembrane region" description="Helical" evidence="24">
    <location>
        <begin position="980"/>
        <end position="1002"/>
    </location>
</feature>
<evidence type="ECO:0000256" key="10">
    <source>
        <dbReference type="ARBA" id="ARBA00022946"/>
    </source>
</evidence>
<protein>
    <recommendedName>
        <fullName evidence="18">L-lactate dehydrogenase (cytochrome)</fullName>
        <ecNumber evidence="17">1.1.2.3</ecNumber>
    </recommendedName>
    <alternativeName>
        <fullName evidence="20">Cytochrome b2</fullName>
    </alternativeName>
    <alternativeName>
        <fullName evidence="19">Flavocytochrome b2</fullName>
    </alternativeName>
    <alternativeName>
        <fullName evidence="21">L-lactate ferricytochrome c oxidoreductase</fullName>
    </alternativeName>
</protein>
<feature type="compositionally biased region" description="Low complexity" evidence="23">
    <location>
        <begin position="1356"/>
        <end position="1388"/>
    </location>
</feature>
<proteinExistence type="inferred from homology"/>
<dbReference type="PROSITE" id="PS50255">
    <property type="entry name" value="CYTOCHROME_B5_2"/>
    <property type="match status" value="1"/>
</dbReference>
<dbReference type="Pfam" id="PF13668">
    <property type="entry name" value="Ferritin_2"/>
    <property type="match status" value="1"/>
</dbReference>
<evidence type="ECO:0000256" key="15">
    <source>
        <dbReference type="ARBA" id="ARBA00061137"/>
    </source>
</evidence>
<evidence type="ECO:0000256" key="20">
    <source>
        <dbReference type="ARBA" id="ARBA00078774"/>
    </source>
</evidence>
<evidence type="ECO:0000259" key="26">
    <source>
        <dbReference type="PROSITE" id="PS51349"/>
    </source>
</evidence>
<evidence type="ECO:0000256" key="24">
    <source>
        <dbReference type="SAM" id="Phobius"/>
    </source>
</evidence>
<dbReference type="Gene3D" id="3.10.120.10">
    <property type="entry name" value="Cytochrome b5-like heme/steroid binding domain"/>
    <property type="match status" value="1"/>
</dbReference>
<evidence type="ECO:0000313" key="27">
    <source>
        <dbReference type="EMBL" id="KAF8709463.1"/>
    </source>
</evidence>
<dbReference type="Pfam" id="PF08240">
    <property type="entry name" value="ADH_N"/>
    <property type="match status" value="1"/>
</dbReference>
<dbReference type="GO" id="GO:0005758">
    <property type="term" value="C:mitochondrial intermembrane space"/>
    <property type="evidence" value="ECO:0007669"/>
    <property type="project" value="UniProtKB-SubCell"/>
</dbReference>
<evidence type="ECO:0000313" key="28">
    <source>
        <dbReference type="Proteomes" id="UP000602905"/>
    </source>
</evidence>
<evidence type="ECO:0000256" key="3">
    <source>
        <dbReference type="ARBA" id="ARBA00004569"/>
    </source>
</evidence>